<comment type="caution">
    <text evidence="3">The sequence shown here is derived from an EMBL/GenBank/DDBJ whole genome shotgun (WGS) entry which is preliminary data.</text>
</comment>
<gene>
    <name evidence="3" type="ORF">KSF_050970</name>
</gene>
<sequence>MLLTIIATLFTGQSVHAASTIAHDLGNPVTRQISSGGTTQIVSTPLGTDKFQKPEIDQIFTGLSADAATANATRQGGKKWHGVNRSFSRHNSNGPSATGATWDRTTTYLKTSFDGLTLRQQRLANNGNQFTVEPPDQGLCVGGGKELEVVNDVLNVYDASGKSVLGVTDLNTFFGYPAEIQRTSPPVFGPEPTDPSCTFDRATNRWFLIVLTLEVDSASGALTGVNHIDIAVSQTADPTGKWTIYHLPTQDDGTQGTPNHNCDGGPCLGDYPHLGVDARGFYITTNEYPFFGDGFHAAQIYAFSKQALAANQATIQVTQIDTIGLVNGNPGFTVWPALSPDSQFSSARNGTEYFLSSDAAEEANGTGTSKDLIVWSLSNTNSLNSSTPKIALNNQVLSVQSYSIPDHSTQKAGDFPLGQCLNDTACATALNGEPDQYAPETEGPLDSNDSRIQQVMYSAGLLWSALDTSVTVNGTTLAGIEWFIVAPSSLPSGLTAKLVKNGYYAAANANLIYPAVGVTTSGKGVMAFTLTGSNDFPSAAYATIDVHGVGPLHIAAAGKGPQDGFSEYKYYGTDGVARPRWGDYGAAVPVGNDVWIASEYSGQTCTLAQYLTNTTQSPLYTCNQTRVALGNWYTRVSRVSIV</sequence>
<proteinExistence type="predicted"/>
<evidence type="ECO:0000256" key="1">
    <source>
        <dbReference type="SAM" id="MobiDB-lite"/>
    </source>
</evidence>
<dbReference type="EMBL" id="BNJK01000001">
    <property type="protein sequence ID" value="GHO95049.1"/>
    <property type="molecule type" value="Genomic_DNA"/>
</dbReference>
<accession>A0A8J3N1C2</accession>
<feature type="chain" id="PRO_5035323370" evidence="2">
    <location>
        <begin position="18"/>
        <end position="642"/>
    </location>
</feature>
<protein>
    <submittedName>
        <fullName evidence="3">Uncharacterized protein</fullName>
    </submittedName>
</protein>
<dbReference type="AlphaFoldDB" id="A0A8J3N1C2"/>
<dbReference type="Proteomes" id="UP000597444">
    <property type="component" value="Unassembled WGS sequence"/>
</dbReference>
<name>A0A8J3N1C2_9CHLR</name>
<keyword evidence="2" id="KW-0732">Signal</keyword>
<feature type="compositionally biased region" description="Polar residues" evidence="1">
    <location>
        <begin position="85"/>
        <end position="99"/>
    </location>
</feature>
<organism evidence="3 4">
    <name type="scientific">Reticulibacter mediterranei</name>
    <dbReference type="NCBI Taxonomy" id="2778369"/>
    <lineage>
        <taxon>Bacteria</taxon>
        <taxon>Bacillati</taxon>
        <taxon>Chloroflexota</taxon>
        <taxon>Ktedonobacteria</taxon>
        <taxon>Ktedonobacterales</taxon>
        <taxon>Reticulibacteraceae</taxon>
        <taxon>Reticulibacter</taxon>
    </lineage>
</organism>
<evidence type="ECO:0000313" key="3">
    <source>
        <dbReference type="EMBL" id="GHO95049.1"/>
    </source>
</evidence>
<keyword evidence="4" id="KW-1185">Reference proteome</keyword>
<evidence type="ECO:0000313" key="4">
    <source>
        <dbReference type="Proteomes" id="UP000597444"/>
    </source>
</evidence>
<feature type="region of interest" description="Disordered" evidence="1">
    <location>
        <begin position="74"/>
        <end position="99"/>
    </location>
</feature>
<reference evidence="3" key="1">
    <citation type="submission" date="2020-10" db="EMBL/GenBank/DDBJ databases">
        <title>Taxonomic study of unclassified bacteria belonging to the class Ktedonobacteria.</title>
        <authorList>
            <person name="Yabe S."/>
            <person name="Wang C.M."/>
            <person name="Zheng Y."/>
            <person name="Sakai Y."/>
            <person name="Cavaletti L."/>
            <person name="Monciardini P."/>
            <person name="Donadio S."/>
        </authorList>
    </citation>
    <scope>NUCLEOTIDE SEQUENCE</scope>
    <source>
        <strain evidence="3">ID150040</strain>
    </source>
</reference>
<feature type="signal peptide" evidence="2">
    <location>
        <begin position="1"/>
        <end position="17"/>
    </location>
</feature>
<evidence type="ECO:0000256" key="2">
    <source>
        <dbReference type="SAM" id="SignalP"/>
    </source>
</evidence>